<proteinExistence type="predicted"/>
<evidence type="ECO:0000313" key="4">
    <source>
        <dbReference type="EMBL" id="KAL2268800.1"/>
    </source>
</evidence>
<keyword evidence="1" id="KW-0863">Zinc-finger</keyword>
<feature type="compositionally biased region" description="Basic and acidic residues" evidence="2">
    <location>
        <begin position="537"/>
        <end position="555"/>
    </location>
</feature>
<evidence type="ECO:0000256" key="2">
    <source>
        <dbReference type="SAM" id="MobiDB-lite"/>
    </source>
</evidence>
<evidence type="ECO:0000256" key="1">
    <source>
        <dbReference type="PROSITE-ProRule" id="PRU00042"/>
    </source>
</evidence>
<feature type="compositionally biased region" description="Acidic residues" evidence="2">
    <location>
        <begin position="647"/>
        <end position="656"/>
    </location>
</feature>
<dbReference type="PANTHER" id="PTHR38166:SF1">
    <property type="entry name" value="C2H2-TYPE DOMAIN-CONTAINING PROTEIN"/>
    <property type="match status" value="1"/>
</dbReference>
<accession>A0ABR4DF62</accession>
<feature type="region of interest" description="Disordered" evidence="2">
    <location>
        <begin position="1"/>
        <end position="23"/>
    </location>
</feature>
<feature type="region of interest" description="Disordered" evidence="2">
    <location>
        <begin position="422"/>
        <end position="557"/>
    </location>
</feature>
<feature type="domain" description="C2H2-type" evidence="3">
    <location>
        <begin position="134"/>
        <end position="162"/>
    </location>
</feature>
<evidence type="ECO:0000313" key="5">
    <source>
        <dbReference type="Proteomes" id="UP001600064"/>
    </source>
</evidence>
<dbReference type="SMART" id="SM00355">
    <property type="entry name" value="ZnF_C2H2"/>
    <property type="match status" value="4"/>
</dbReference>
<sequence length="1011" mass="110641">MFPRNPGTPWTVDSMGTTKDEVDEGRPYAVDSRLRHAVAAGDTANPTFGKAAMARISSESGSDSESARGSWVSFASASTSRTSGVPSIFSARASTASAITGYSARQSLLEDPIAEASQECRDHRANGCPPGPTYSCTFCGHFFNDRTEWKVHEFDEHDRPQRYACPDCPAATFPREAGLVSHLQDTHGHSPRNLLASCMRFAPIRSAWGCGFCAAPFTSRTDFLDHIGDHYDEGKGATDWQHTRVIEALLAQPRLAPAWRDLVNREETTRGSKLRFVWDSETTGRSEDSLEISSLQDVLEFFGTGSKTAGEVAAMALNKAEVRLEANVSDLINRLNLRRPDPDSSTLATAPKTITGPRWMGLTAEGDAMSTTPMLQPAPVSQTNLPTSPVIPRPPTPVPAQASPSSFYQRIYRSGDVPRAMTPFATGRIGTPSPPLSPRSNPLRRVDSARDLDPMKHAGALKDCRTDAESRRLRAQSPRRHLPVDTTPPPRSSSLPRGTTGSDVSPRASSRRALATVFATESSVRPHDSSSTLSTRTGDDSQRLDDSVGELHSDDSLSEPDFCLEAERFPNHAQGWMRVFQQSVSRGMQGLWVRYNRDWAALIRQCAGGRAGSVSQQSQTHSGRVRKGTSNLGPNGGRRPLGGPFGQDDEDEDDEGDMYRPPSPQSKRSPDGAKRFACPFRKHDPMTYNIHDHEVCAVRSWTTISRLKEHLYRRHYRAHCQRCKTTFGNAKELEDHEMSIVRCEVVDVPPPSDITTHQEKALKSRKHTTRRQSDEEKWRDIYRLLFPNQEVPSPYPEAAEDMSPSSELHINLNFQHFLLSEMPSLFTRTAEEHAGRTLHSHDVLPMGAIQGVLEEALQKAFHMWQGRGSEIPRRAASDASFTILAETPTSLGYTHEGSTAAYQPPLPAPATTAVTGNYTLSAAHPPFGNMDFPVPNMPHTTHADGSGFAGAGLFVTAAEPAVGFNAFPPPAAHYGREPWEPTGSGFGGMSAAGGFNTQMDMGGGYRGFRSG</sequence>
<gene>
    <name evidence="4" type="ORF">VTJ83DRAFT_3646</name>
</gene>
<dbReference type="GeneID" id="98124691"/>
<dbReference type="PROSITE" id="PS50157">
    <property type="entry name" value="ZINC_FINGER_C2H2_2"/>
    <property type="match status" value="1"/>
</dbReference>
<keyword evidence="1" id="KW-0862">Zinc</keyword>
<reference evidence="4 5" key="1">
    <citation type="journal article" date="2024" name="Commun. Biol.">
        <title>Comparative genomic analysis of thermophilic fungi reveals convergent evolutionary adaptations and gene losses.</title>
        <authorList>
            <person name="Steindorff A.S."/>
            <person name="Aguilar-Pontes M.V."/>
            <person name="Robinson A.J."/>
            <person name="Andreopoulos B."/>
            <person name="LaButti K."/>
            <person name="Kuo A."/>
            <person name="Mondo S."/>
            <person name="Riley R."/>
            <person name="Otillar R."/>
            <person name="Haridas S."/>
            <person name="Lipzen A."/>
            <person name="Grimwood J."/>
            <person name="Schmutz J."/>
            <person name="Clum A."/>
            <person name="Reid I.D."/>
            <person name="Moisan M.C."/>
            <person name="Butler G."/>
            <person name="Nguyen T.T.M."/>
            <person name="Dewar K."/>
            <person name="Conant G."/>
            <person name="Drula E."/>
            <person name="Henrissat B."/>
            <person name="Hansel C."/>
            <person name="Singer S."/>
            <person name="Hutchinson M.I."/>
            <person name="de Vries R.P."/>
            <person name="Natvig D.O."/>
            <person name="Powell A.J."/>
            <person name="Tsang A."/>
            <person name="Grigoriev I.V."/>
        </authorList>
    </citation>
    <scope>NUCLEOTIDE SEQUENCE [LARGE SCALE GENOMIC DNA]</scope>
    <source>
        <strain evidence="4 5">ATCC 22073</strain>
    </source>
</reference>
<feature type="compositionally biased region" description="Gly residues" evidence="2">
    <location>
        <begin position="634"/>
        <end position="645"/>
    </location>
</feature>
<keyword evidence="1" id="KW-0479">Metal-binding</keyword>
<dbReference type="PROSITE" id="PS00028">
    <property type="entry name" value="ZINC_FINGER_C2H2_1"/>
    <property type="match status" value="2"/>
</dbReference>
<organism evidence="4 5">
    <name type="scientific">Remersonia thermophila</name>
    <dbReference type="NCBI Taxonomy" id="72144"/>
    <lineage>
        <taxon>Eukaryota</taxon>
        <taxon>Fungi</taxon>
        <taxon>Dikarya</taxon>
        <taxon>Ascomycota</taxon>
        <taxon>Pezizomycotina</taxon>
        <taxon>Sordariomycetes</taxon>
        <taxon>Sordariomycetidae</taxon>
        <taxon>Sordariales</taxon>
        <taxon>Sordariales incertae sedis</taxon>
        <taxon>Remersonia</taxon>
    </lineage>
</organism>
<dbReference type="InterPro" id="IPR013087">
    <property type="entry name" value="Znf_C2H2_type"/>
</dbReference>
<comment type="caution">
    <text evidence="4">The sequence shown here is derived from an EMBL/GenBank/DDBJ whole genome shotgun (WGS) entry which is preliminary data.</text>
</comment>
<dbReference type="PANTHER" id="PTHR38166">
    <property type="entry name" value="C2H2-TYPE DOMAIN-CONTAINING PROTEIN-RELATED"/>
    <property type="match status" value="1"/>
</dbReference>
<dbReference type="RefSeq" id="XP_070867524.1">
    <property type="nucleotide sequence ID" value="XM_071010047.1"/>
</dbReference>
<dbReference type="EMBL" id="JAZGUE010000003">
    <property type="protein sequence ID" value="KAL2268800.1"/>
    <property type="molecule type" value="Genomic_DNA"/>
</dbReference>
<protein>
    <recommendedName>
        <fullName evidence="3">C2H2-type domain-containing protein</fullName>
    </recommendedName>
</protein>
<feature type="compositionally biased region" description="Basic and acidic residues" evidence="2">
    <location>
        <begin position="444"/>
        <end position="472"/>
    </location>
</feature>
<evidence type="ECO:0000259" key="3">
    <source>
        <dbReference type="PROSITE" id="PS50157"/>
    </source>
</evidence>
<dbReference type="Gene3D" id="3.30.160.60">
    <property type="entry name" value="Classic Zinc Finger"/>
    <property type="match status" value="1"/>
</dbReference>
<feature type="compositionally biased region" description="Polar residues" evidence="2">
    <location>
        <begin position="519"/>
        <end position="536"/>
    </location>
</feature>
<keyword evidence="5" id="KW-1185">Reference proteome</keyword>
<feature type="region of interest" description="Disordered" evidence="2">
    <location>
        <begin position="610"/>
        <end position="678"/>
    </location>
</feature>
<name>A0ABR4DF62_9PEZI</name>
<feature type="compositionally biased region" description="Polar residues" evidence="2">
    <location>
        <begin position="613"/>
        <end position="622"/>
    </location>
</feature>
<dbReference type="Proteomes" id="UP001600064">
    <property type="component" value="Unassembled WGS sequence"/>
</dbReference>